<proteinExistence type="inferred from homology"/>
<dbReference type="Gene3D" id="3.40.710.10">
    <property type="entry name" value="DD-peptidase/beta-lactamase superfamily"/>
    <property type="match status" value="1"/>
</dbReference>
<evidence type="ECO:0000313" key="10">
    <source>
        <dbReference type="EMBL" id="AOW21081.1"/>
    </source>
</evidence>
<dbReference type="GO" id="GO:0017001">
    <property type="term" value="P:antibiotic catabolic process"/>
    <property type="evidence" value="ECO:0007669"/>
    <property type="project" value="InterPro"/>
</dbReference>
<protein>
    <recommendedName>
        <fullName evidence="6">Beta-lactamase</fullName>
        <ecNumber evidence="6">3.5.2.6</ecNumber>
    </recommendedName>
</protein>
<feature type="repeat" description="TPR" evidence="5">
    <location>
        <begin position="430"/>
        <end position="463"/>
    </location>
</feature>
<evidence type="ECO:0000256" key="1">
    <source>
        <dbReference type="ARBA" id="ARBA00001526"/>
    </source>
</evidence>
<evidence type="ECO:0000256" key="3">
    <source>
        <dbReference type="ARBA" id="ARBA00022801"/>
    </source>
</evidence>
<dbReference type="InterPro" id="IPR001466">
    <property type="entry name" value="Beta-lactam-related"/>
</dbReference>
<keyword evidence="5" id="KW-0802">TPR repeat</keyword>
<dbReference type="InterPro" id="IPR001586">
    <property type="entry name" value="Beta-lactam_class-C_AS"/>
</dbReference>
<dbReference type="InterPro" id="IPR050491">
    <property type="entry name" value="AmpC-like"/>
</dbReference>
<dbReference type="SUPFAM" id="SSF56601">
    <property type="entry name" value="beta-lactamase/transpeptidase-like"/>
    <property type="match status" value="1"/>
</dbReference>
<evidence type="ECO:0000256" key="7">
    <source>
        <dbReference type="SAM" id="SignalP"/>
    </source>
</evidence>
<feature type="chain" id="PRO_5009110900" description="Beta-lactamase" evidence="7">
    <location>
        <begin position="20"/>
        <end position="572"/>
    </location>
</feature>
<evidence type="ECO:0000259" key="9">
    <source>
        <dbReference type="Pfam" id="PF11954"/>
    </source>
</evidence>
<dbReference type="PANTHER" id="PTHR46825:SF8">
    <property type="entry name" value="BETA-LACTAMASE-RELATED"/>
    <property type="match status" value="1"/>
</dbReference>
<accession>A0A1D8P926</accession>
<evidence type="ECO:0000256" key="4">
    <source>
        <dbReference type="ARBA" id="ARBA00023251"/>
    </source>
</evidence>
<dbReference type="GO" id="GO:0030288">
    <property type="term" value="C:outer membrane-bounded periplasmic space"/>
    <property type="evidence" value="ECO:0007669"/>
    <property type="project" value="InterPro"/>
</dbReference>
<dbReference type="InterPro" id="IPR019734">
    <property type="entry name" value="TPR_rpt"/>
</dbReference>
<comment type="similarity">
    <text evidence="2 6">Belongs to the class-C beta-lactamase family.</text>
</comment>
<dbReference type="SUPFAM" id="SSF48452">
    <property type="entry name" value="TPR-like"/>
    <property type="match status" value="1"/>
</dbReference>
<dbReference type="GO" id="GO:0046677">
    <property type="term" value="P:response to antibiotic"/>
    <property type="evidence" value="ECO:0007669"/>
    <property type="project" value="UniProtKB-UniRule"/>
</dbReference>
<dbReference type="InterPro" id="IPR011990">
    <property type="entry name" value="TPR-like_helical_dom_sf"/>
</dbReference>
<dbReference type="EC" id="3.5.2.6" evidence="6"/>
<dbReference type="InterPro" id="IPR021860">
    <property type="entry name" value="Peptidase_S12_Pab87-rel_C"/>
</dbReference>
<feature type="signal peptide" evidence="7">
    <location>
        <begin position="1"/>
        <end position="19"/>
    </location>
</feature>
<gene>
    <name evidence="10" type="ORF">LPB138_10490</name>
</gene>
<feature type="domain" description="Beta-lactamase-related" evidence="8">
    <location>
        <begin position="29"/>
        <end position="339"/>
    </location>
</feature>
<evidence type="ECO:0000313" key="11">
    <source>
        <dbReference type="Proteomes" id="UP000176050"/>
    </source>
</evidence>
<reference evidence="10 11" key="1">
    <citation type="submission" date="2016-10" db="EMBL/GenBank/DDBJ databases">
        <title>Lutibacter sp. LPB0138, isolated from marine gastropod.</title>
        <authorList>
            <person name="Kim E."/>
            <person name="Yi H."/>
        </authorList>
    </citation>
    <scope>NUCLEOTIDE SEQUENCE [LARGE SCALE GENOMIC DNA]</scope>
    <source>
        <strain evidence="10 11">LPB0138</strain>
    </source>
</reference>
<evidence type="ECO:0000256" key="2">
    <source>
        <dbReference type="ARBA" id="ARBA00007840"/>
    </source>
</evidence>
<organism evidence="10 11">
    <name type="scientific">Urechidicola croceus</name>
    <dbReference type="NCBI Taxonomy" id="1850246"/>
    <lineage>
        <taxon>Bacteria</taxon>
        <taxon>Pseudomonadati</taxon>
        <taxon>Bacteroidota</taxon>
        <taxon>Flavobacteriia</taxon>
        <taxon>Flavobacteriales</taxon>
        <taxon>Flavobacteriaceae</taxon>
        <taxon>Urechidicola</taxon>
    </lineage>
</organism>
<keyword evidence="4 6" id="KW-0046">Antibiotic resistance</keyword>
<dbReference type="KEGG" id="lul:LPB138_10490"/>
<dbReference type="Pfam" id="PF11954">
    <property type="entry name" value="DUF3471"/>
    <property type="match status" value="1"/>
</dbReference>
<dbReference type="OrthoDB" id="9793489at2"/>
<dbReference type="Proteomes" id="UP000176050">
    <property type="component" value="Chromosome"/>
</dbReference>
<keyword evidence="7" id="KW-0732">Signal</keyword>
<dbReference type="Gene3D" id="1.25.40.10">
    <property type="entry name" value="Tetratricopeptide repeat domain"/>
    <property type="match status" value="1"/>
</dbReference>
<evidence type="ECO:0000256" key="5">
    <source>
        <dbReference type="PROSITE-ProRule" id="PRU00339"/>
    </source>
</evidence>
<feature type="domain" description="Peptidase S12 Pab87-related C-terminal" evidence="9">
    <location>
        <begin position="483"/>
        <end position="560"/>
    </location>
</feature>
<sequence length="572" mass="63897">MKKLFTLLLFISIVFITNAQENKISNEVKNHIKERVDEGINTGIVVALINGENVDYYSYGTADLITGRKVDENSIFEIGSISKTFTGIMIADEILKGKMKTSDPISKYLPETVKTPTRNGKEITIKDVATHSSSLPRMPDNFNPSNPNNPYSDYTIEMAYEFVSRVELTRDIGDKYEYSNLGLGMLGHILELQYKKNYDAVLVDKITSTLGMDNTRVEYTPEMLKNLAKGHNQGEEVESWDLPAFAGAGGIRSSAVDMVKYIQANMGVIKSPLYDAMQWTHKNAYENESQKFKIGFTWHYFNDGVVIQHNGATGGYRAFAGFLKDTQKGFVVLTNSTEGVEEIGIKLIDDSAELIMPKKSITREFRKEIKENGIQGAIAFYKKTKAEEPEKYKFGEQELNELGYELLRKKDIEKALEVFKLNVEMFPKASNPYDSLGEAFLIKGDTINAIANYKKSVELNPGNENGIKVLGGLGIETESLVKEVSVSAEILKTYEGKYQLGPDFFITITSKGQQLFGLPTGQAQAELFPKSNTEFYLKVVPASVIFYKDDAGKVESLTLFQGGLEMPGKKIE</sequence>
<dbReference type="InterPro" id="IPR012338">
    <property type="entry name" value="Beta-lactam/transpept-like"/>
</dbReference>
<dbReference type="EMBL" id="CP017478">
    <property type="protein sequence ID" value="AOW21081.1"/>
    <property type="molecule type" value="Genomic_DNA"/>
</dbReference>
<dbReference type="Pfam" id="PF00144">
    <property type="entry name" value="Beta-lactamase"/>
    <property type="match status" value="1"/>
</dbReference>
<name>A0A1D8P926_9FLAO</name>
<dbReference type="STRING" id="1850246.LPB138_10490"/>
<evidence type="ECO:0000259" key="8">
    <source>
        <dbReference type="Pfam" id="PF00144"/>
    </source>
</evidence>
<comment type="catalytic activity">
    <reaction evidence="1 6">
        <text>a beta-lactam + H2O = a substituted beta-amino acid</text>
        <dbReference type="Rhea" id="RHEA:20401"/>
        <dbReference type="ChEBI" id="CHEBI:15377"/>
        <dbReference type="ChEBI" id="CHEBI:35627"/>
        <dbReference type="ChEBI" id="CHEBI:140347"/>
        <dbReference type="EC" id="3.5.2.6"/>
    </reaction>
</comment>
<dbReference type="SMART" id="SM00028">
    <property type="entry name" value="TPR"/>
    <property type="match status" value="2"/>
</dbReference>
<dbReference type="PROSITE" id="PS00336">
    <property type="entry name" value="BETA_LACTAMASE_C"/>
    <property type="match status" value="1"/>
</dbReference>
<keyword evidence="3 6" id="KW-0378">Hydrolase</keyword>
<keyword evidence="11" id="KW-1185">Reference proteome</keyword>
<feature type="repeat" description="TPR" evidence="5">
    <location>
        <begin position="396"/>
        <end position="429"/>
    </location>
</feature>
<dbReference type="GO" id="GO:0008800">
    <property type="term" value="F:beta-lactamase activity"/>
    <property type="evidence" value="ECO:0007669"/>
    <property type="project" value="UniProtKB-UniRule"/>
</dbReference>
<evidence type="ECO:0000256" key="6">
    <source>
        <dbReference type="RuleBase" id="RU361140"/>
    </source>
</evidence>
<dbReference type="RefSeq" id="WP_070237245.1">
    <property type="nucleotide sequence ID" value="NZ_CP017478.1"/>
</dbReference>
<dbReference type="PROSITE" id="PS50005">
    <property type="entry name" value="TPR"/>
    <property type="match status" value="2"/>
</dbReference>
<dbReference type="AlphaFoldDB" id="A0A1D8P926"/>
<dbReference type="PANTHER" id="PTHR46825">
    <property type="entry name" value="D-ALANYL-D-ALANINE-CARBOXYPEPTIDASE/ENDOPEPTIDASE AMPH"/>
    <property type="match status" value="1"/>
</dbReference>